<dbReference type="STRING" id="1802701.A3A33_04815"/>
<comment type="caution">
    <text evidence="1">The sequence shown here is derived from an EMBL/GenBank/DDBJ whole genome shotgun (WGS) entry which is preliminary data.</text>
</comment>
<dbReference type="AlphaFoldDB" id="A0A1F8GQ15"/>
<dbReference type="EMBL" id="MGKP01000029">
    <property type="protein sequence ID" value="OGN27515.1"/>
    <property type="molecule type" value="Genomic_DNA"/>
</dbReference>
<reference evidence="1 2" key="1">
    <citation type="journal article" date="2016" name="Nat. Commun.">
        <title>Thousands of microbial genomes shed light on interconnected biogeochemical processes in an aquifer system.</title>
        <authorList>
            <person name="Anantharaman K."/>
            <person name="Brown C.T."/>
            <person name="Hug L.A."/>
            <person name="Sharon I."/>
            <person name="Castelle C.J."/>
            <person name="Probst A.J."/>
            <person name="Thomas B.C."/>
            <person name="Singh A."/>
            <person name="Wilkins M.J."/>
            <person name="Karaoz U."/>
            <person name="Brodie E.L."/>
            <person name="Williams K.H."/>
            <person name="Hubbard S.S."/>
            <person name="Banfield J.F."/>
        </authorList>
    </citation>
    <scope>NUCLEOTIDE SEQUENCE [LARGE SCALE GENOMIC DNA]</scope>
</reference>
<protein>
    <submittedName>
        <fullName evidence="1">Uncharacterized protein</fullName>
    </submittedName>
</protein>
<dbReference type="Proteomes" id="UP000179047">
    <property type="component" value="Unassembled WGS sequence"/>
</dbReference>
<evidence type="ECO:0000313" key="2">
    <source>
        <dbReference type="Proteomes" id="UP000179047"/>
    </source>
</evidence>
<gene>
    <name evidence="1" type="ORF">A3A33_04815</name>
</gene>
<proteinExistence type="predicted"/>
<organism evidence="1 2">
    <name type="scientific">Candidatus Yanofskybacteria bacterium RIFCSPLOWO2_01_FULL_49_25</name>
    <dbReference type="NCBI Taxonomy" id="1802701"/>
    <lineage>
        <taxon>Bacteria</taxon>
        <taxon>Candidatus Yanofskyibacteriota</taxon>
    </lineage>
</organism>
<accession>A0A1F8GQ15</accession>
<name>A0A1F8GQ15_9BACT</name>
<evidence type="ECO:0000313" key="1">
    <source>
        <dbReference type="EMBL" id="OGN27515.1"/>
    </source>
</evidence>
<sequence>MWWNKSKEEKFWEWFGTKADEYYRNLERDAETVITPELRRELSKVDPGLTFELGTTDEKGKHELTISADGIRDRVPLVKRLVEKAPVFEHWNIIAFRQRHEGLVVNFGDAKIGPDDIFFEVVEDGKDTVGIDVFVKGYDGSEPMMGAVFINIDCMLGEHDAMTRIGSLEIKPLPEEDRSRLKPIKELVAVVDAKKHYA</sequence>